<reference evidence="2" key="1">
    <citation type="journal article" date="2019" name="Int. J. Syst. Evol. Microbiol.">
        <title>The Global Catalogue of Microorganisms (GCM) 10K type strain sequencing project: providing services to taxonomists for standard genome sequencing and annotation.</title>
        <authorList>
            <consortium name="The Broad Institute Genomics Platform"/>
            <consortium name="The Broad Institute Genome Sequencing Center for Infectious Disease"/>
            <person name="Wu L."/>
            <person name="Ma J."/>
        </authorList>
    </citation>
    <scope>NUCLEOTIDE SEQUENCE [LARGE SCALE GENOMIC DNA]</scope>
    <source>
        <strain evidence="2">NBRC 103627</strain>
    </source>
</reference>
<evidence type="ECO:0000313" key="1">
    <source>
        <dbReference type="EMBL" id="MFC4479365.1"/>
    </source>
</evidence>
<name>A0ABV8ZJY9_9FLAO</name>
<protein>
    <submittedName>
        <fullName evidence="1">Uncharacterized protein</fullName>
    </submittedName>
</protein>
<comment type="caution">
    <text evidence="1">The sequence shown here is derived from an EMBL/GenBank/DDBJ whole genome shotgun (WGS) entry which is preliminary data.</text>
</comment>
<evidence type="ECO:0000313" key="2">
    <source>
        <dbReference type="Proteomes" id="UP001596003"/>
    </source>
</evidence>
<gene>
    <name evidence="1" type="ORF">ACFO3N_19965</name>
</gene>
<organism evidence="1 2">
    <name type="scientific">Flavobacterium chungangensis</name>
    <dbReference type="NCBI Taxonomy" id="2708132"/>
    <lineage>
        <taxon>Bacteria</taxon>
        <taxon>Pseudomonadati</taxon>
        <taxon>Bacteroidota</taxon>
        <taxon>Flavobacteriia</taxon>
        <taxon>Flavobacteriales</taxon>
        <taxon>Flavobacteriaceae</taxon>
        <taxon>Flavobacterium</taxon>
    </lineage>
</organism>
<accession>A0ABV8ZJY9</accession>
<dbReference type="Proteomes" id="UP001596003">
    <property type="component" value="Unassembled WGS sequence"/>
</dbReference>
<keyword evidence="2" id="KW-1185">Reference proteome</keyword>
<proteinExistence type="predicted"/>
<sequence length="223" mass="26049">MTHTDKCRLDVLNYSLALETTASYTLGFIFDREDFQNTKSFGNTSNCLSFNQKMLLLLDYGAIEKDDKTIMNDVMSIRNQFLHNANCLTYQDAFNSLDGLQNRFVKLFSNNFVDDSDIEKNLEKSVADAFEYCKNVFMFITLKGGIKDKLMMKAERDTYKLSFEKICILGIFKMDEFRNQIINDEFQFSSKDILLEKFDSLILDVFRIKEEDIEEAKNNVKLF</sequence>
<dbReference type="RefSeq" id="WP_379800673.1">
    <property type="nucleotide sequence ID" value="NZ_JBHSFY010000014.1"/>
</dbReference>
<dbReference type="EMBL" id="JBHSFY010000014">
    <property type="protein sequence ID" value="MFC4479365.1"/>
    <property type="molecule type" value="Genomic_DNA"/>
</dbReference>